<dbReference type="PANTHER" id="PTHR22950:SF349">
    <property type="entry name" value="AMINO ACID TRANSPORTER TRANSMEMBRANE DOMAIN-CONTAINING PROTEIN"/>
    <property type="match status" value="1"/>
</dbReference>
<keyword evidence="5 6" id="KW-0472">Membrane</keyword>
<keyword evidence="4 6" id="KW-1133">Transmembrane helix</keyword>
<dbReference type="OrthoDB" id="40134at2759"/>
<keyword evidence="3 6" id="KW-0812">Transmembrane</keyword>
<protein>
    <recommendedName>
        <fullName evidence="7">Amino acid transporter transmembrane domain-containing protein</fullName>
    </recommendedName>
</protein>
<dbReference type="GO" id="GO:0015179">
    <property type="term" value="F:L-amino acid transmembrane transporter activity"/>
    <property type="evidence" value="ECO:0007669"/>
    <property type="project" value="TreeGrafter"/>
</dbReference>
<feature type="transmembrane region" description="Helical" evidence="6">
    <location>
        <begin position="402"/>
        <end position="421"/>
    </location>
</feature>
<dbReference type="Proteomes" id="UP000242146">
    <property type="component" value="Unassembled WGS sequence"/>
</dbReference>
<dbReference type="AlphaFoldDB" id="A0A1X2GHR0"/>
<accession>A0A1X2GHR0</accession>
<dbReference type="Pfam" id="PF01490">
    <property type="entry name" value="Aa_trans"/>
    <property type="match status" value="1"/>
</dbReference>
<feature type="transmembrane region" description="Helical" evidence="6">
    <location>
        <begin position="119"/>
        <end position="141"/>
    </location>
</feature>
<evidence type="ECO:0000256" key="2">
    <source>
        <dbReference type="ARBA" id="ARBA00008066"/>
    </source>
</evidence>
<evidence type="ECO:0000256" key="6">
    <source>
        <dbReference type="SAM" id="Phobius"/>
    </source>
</evidence>
<dbReference type="PANTHER" id="PTHR22950">
    <property type="entry name" value="AMINO ACID TRANSPORTER"/>
    <property type="match status" value="1"/>
</dbReference>
<keyword evidence="9" id="KW-1185">Reference proteome</keyword>
<reference evidence="8 9" key="1">
    <citation type="submission" date="2016-07" db="EMBL/GenBank/DDBJ databases">
        <title>Pervasive Adenine N6-methylation of Active Genes in Fungi.</title>
        <authorList>
            <consortium name="DOE Joint Genome Institute"/>
            <person name="Mondo S.J."/>
            <person name="Dannebaum R.O."/>
            <person name="Kuo R.C."/>
            <person name="Labutti K."/>
            <person name="Haridas S."/>
            <person name="Kuo A."/>
            <person name="Salamov A."/>
            <person name="Ahrendt S.R."/>
            <person name="Lipzen A."/>
            <person name="Sullivan W."/>
            <person name="Andreopoulos W.B."/>
            <person name="Clum A."/>
            <person name="Lindquist E."/>
            <person name="Daum C."/>
            <person name="Ramamoorthy G.K."/>
            <person name="Gryganskyi A."/>
            <person name="Culley D."/>
            <person name="Magnuson J.K."/>
            <person name="James T.Y."/>
            <person name="O'Malley M.A."/>
            <person name="Stajich J.E."/>
            <person name="Spatafora J.W."/>
            <person name="Visel A."/>
            <person name="Grigoriev I.V."/>
        </authorList>
    </citation>
    <scope>NUCLEOTIDE SEQUENCE [LARGE SCALE GENOMIC DNA]</scope>
    <source>
        <strain evidence="8 9">NRRL 3301</strain>
    </source>
</reference>
<feature type="transmembrane region" description="Helical" evidence="6">
    <location>
        <begin position="370"/>
        <end position="390"/>
    </location>
</feature>
<sequence>MFEKEAKGSPTASVKDYSAGESIVEDQESVHFNHGGIDREKQGSSFLAYFNVVCVVAGTGSLSLPYALKQGGWIGLFILILSWLFSSYTGVILIRCLYHNGKTRLSSYYEVAEDAFGRVGYWLAFFFTFIILLGVPTVYMMLAGMNLNSIAQGSSAELSPGLWTVICCVIVSVPFVFFKSLKEVGFFSAFGTLATLITILIFLVQSIRDQKNHPNVHRDNVIWDQFPVALSSIVFSFGGNPVYPHAEAGMRRPQDWNKVVISALATCMVMYMLIAVPGYYIYGSDVKSPAYASLPSSGAKIAAEVIITIHVILATPILLTSLALDLEKMFGISTFKFSRVVEFLLRVILRLSMVVVVAVIAIFVPDFGDFLSLLGAFSNCALVLMFPVIFYYKLTGVRNKGIFELIVGALIIILGIVGLIFGSKSSIESLIGFFQTYNK</sequence>
<evidence type="ECO:0000256" key="4">
    <source>
        <dbReference type="ARBA" id="ARBA00022989"/>
    </source>
</evidence>
<evidence type="ECO:0000256" key="1">
    <source>
        <dbReference type="ARBA" id="ARBA00004141"/>
    </source>
</evidence>
<feature type="domain" description="Amino acid transporter transmembrane" evidence="7">
    <location>
        <begin position="42"/>
        <end position="423"/>
    </location>
</feature>
<evidence type="ECO:0000259" key="7">
    <source>
        <dbReference type="Pfam" id="PF01490"/>
    </source>
</evidence>
<feature type="transmembrane region" description="Helical" evidence="6">
    <location>
        <begin position="301"/>
        <end position="322"/>
    </location>
</feature>
<feature type="transmembrane region" description="Helical" evidence="6">
    <location>
        <begin position="74"/>
        <end position="98"/>
    </location>
</feature>
<dbReference type="EMBL" id="MCGT01000014">
    <property type="protein sequence ID" value="ORX54027.1"/>
    <property type="molecule type" value="Genomic_DNA"/>
</dbReference>
<organism evidence="8 9">
    <name type="scientific">Hesseltinella vesiculosa</name>
    <dbReference type="NCBI Taxonomy" id="101127"/>
    <lineage>
        <taxon>Eukaryota</taxon>
        <taxon>Fungi</taxon>
        <taxon>Fungi incertae sedis</taxon>
        <taxon>Mucoromycota</taxon>
        <taxon>Mucoromycotina</taxon>
        <taxon>Mucoromycetes</taxon>
        <taxon>Mucorales</taxon>
        <taxon>Cunninghamellaceae</taxon>
        <taxon>Hesseltinella</taxon>
    </lineage>
</organism>
<feature type="transmembrane region" description="Helical" evidence="6">
    <location>
        <begin position="161"/>
        <end position="178"/>
    </location>
</feature>
<comment type="caution">
    <text evidence="8">The sequence shown here is derived from an EMBL/GenBank/DDBJ whole genome shotgun (WGS) entry which is preliminary data.</text>
</comment>
<dbReference type="InterPro" id="IPR013057">
    <property type="entry name" value="AA_transpt_TM"/>
</dbReference>
<name>A0A1X2GHR0_9FUNG</name>
<dbReference type="Gene3D" id="1.20.1740.10">
    <property type="entry name" value="Amino acid/polyamine transporter I"/>
    <property type="match status" value="1"/>
</dbReference>
<dbReference type="STRING" id="101127.A0A1X2GHR0"/>
<feature type="transmembrane region" description="Helical" evidence="6">
    <location>
        <begin position="343"/>
        <end position="364"/>
    </location>
</feature>
<feature type="transmembrane region" description="Helical" evidence="6">
    <location>
        <begin position="225"/>
        <end position="243"/>
    </location>
</feature>
<comment type="similarity">
    <text evidence="2">Belongs to the amino acid/polyamine transporter 2 family.</text>
</comment>
<feature type="transmembrane region" description="Helical" evidence="6">
    <location>
        <begin position="185"/>
        <end position="205"/>
    </location>
</feature>
<comment type="subcellular location">
    <subcellularLocation>
        <location evidence="1">Membrane</location>
        <topology evidence="1">Multi-pass membrane protein</topology>
    </subcellularLocation>
</comment>
<evidence type="ECO:0000313" key="8">
    <source>
        <dbReference type="EMBL" id="ORX54027.1"/>
    </source>
</evidence>
<evidence type="ECO:0000256" key="3">
    <source>
        <dbReference type="ARBA" id="ARBA00022692"/>
    </source>
</evidence>
<feature type="transmembrane region" description="Helical" evidence="6">
    <location>
        <begin position="46"/>
        <end position="68"/>
    </location>
</feature>
<evidence type="ECO:0000313" key="9">
    <source>
        <dbReference type="Proteomes" id="UP000242146"/>
    </source>
</evidence>
<feature type="transmembrane region" description="Helical" evidence="6">
    <location>
        <begin position="259"/>
        <end position="281"/>
    </location>
</feature>
<gene>
    <name evidence="8" type="ORF">DM01DRAFT_1335877</name>
</gene>
<proteinExistence type="inferred from homology"/>
<dbReference type="GO" id="GO:0005774">
    <property type="term" value="C:vacuolar membrane"/>
    <property type="evidence" value="ECO:0007669"/>
    <property type="project" value="TreeGrafter"/>
</dbReference>
<evidence type="ECO:0000256" key="5">
    <source>
        <dbReference type="ARBA" id="ARBA00023136"/>
    </source>
</evidence>